<name>A0A090YQ54_PAEMA</name>
<organism evidence="1 2">
    <name type="scientific">Paenibacillus macerans</name>
    <name type="common">Bacillus macerans</name>
    <dbReference type="NCBI Taxonomy" id="44252"/>
    <lineage>
        <taxon>Bacteria</taxon>
        <taxon>Bacillati</taxon>
        <taxon>Bacillota</taxon>
        <taxon>Bacilli</taxon>
        <taxon>Bacillales</taxon>
        <taxon>Paenibacillaceae</taxon>
        <taxon>Paenibacillus</taxon>
    </lineage>
</organism>
<gene>
    <name evidence="1" type="ORF">DJ90_4684</name>
</gene>
<protein>
    <submittedName>
        <fullName evidence="1">Uncharacterized protein</fullName>
    </submittedName>
</protein>
<evidence type="ECO:0000313" key="1">
    <source>
        <dbReference type="EMBL" id="KFM94260.1"/>
    </source>
</evidence>
<keyword evidence="2" id="KW-1185">Reference proteome</keyword>
<proteinExistence type="predicted"/>
<reference evidence="1 2" key="1">
    <citation type="submission" date="2014-04" db="EMBL/GenBank/DDBJ databases">
        <authorList>
            <person name="Bishop-Lilly K.A."/>
            <person name="Broomall S.M."/>
            <person name="Chain P.S."/>
            <person name="Chertkov O."/>
            <person name="Coyne S.R."/>
            <person name="Daligault H.E."/>
            <person name="Davenport K.W."/>
            <person name="Erkkila T."/>
            <person name="Frey K.G."/>
            <person name="Gibbons H.S."/>
            <person name="Gu W."/>
            <person name="Jaissle J."/>
            <person name="Johnson S.L."/>
            <person name="Koroleva G.I."/>
            <person name="Ladner J.T."/>
            <person name="Lo C.-C."/>
            <person name="Minogue T.D."/>
            <person name="Munk C."/>
            <person name="Palacios G.F."/>
            <person name="Redden C.L."/>
            <person name="Rosenzweig C.N."/>
            <person name="Scholz M.B."/>
            <person name="Teshima H."/>
            <person name="Xu Y."/>
        </authorList>
    </citation>
    <scope>NUCLEOTIDE SEQUENCE [LARGE SCALE GENOMIC DNA]</scope>
    <source>
        <strain evidence="1 2">8244</strain>
    </source>
</reference>
<dbReference type="EMBL" id="JMQA01000048">
    <property type="protein sequence ID" value="KFM94260.1"/>
    <property type="molecule type" value="Genomic_DNA"/>
</dbReference>
<comment type="caution">
    <text evidence="1">The sequence shown here is derived from an EMBL/GenBank/DDBJ whole genome shotgun (WGS) entry which is preliminary data.</text>
</comment>
<dbReference type="AlphaFoldDB" id="A0A090YQ54"/>
<accession>A0A090YQ54</accession>
<dbReference type="HOGENOM" id="CLU_198297_0_0_9"/>
<evidence type="ECO:0000313" key="2">
    <source>
        <dbReference type="Proteomes" id="UP000029278"/>
    </source>
</evidence>
<sequence length="72" mass="8225">MFIPISGILCTYFPMNSPERGHFLAMGENNDTNCLYFFQMDGYRRNNDTYCSYFSLGWLSGPRIPTGCLAHA</sequence>
<dbReference type="Proteomes" id="UP000029278">
    <property type="component" value="Unassembled WGS sequence"/>
</dbReference>